<feature type="region of interest" description="Disordered" evidence="1">
    <location>
        <begin position="175"/>
        <end position="202"/>
    </location>
</feature>
<keyword evidence="2" id="KW-0472">Membrane</keyword>
<keyword evidence="3" id="KW-1185">Reference proteome</keyword>
<dbReference type="Proteomes" id="UP000046392">
    <property type="component" value="Unplaced"/>
</dbReference>
<sequence>MDKVYYLPDEDSELPLGDLKNNNKQYIGCIKQYESLGEIKKIRIEFGENVSKPIDIVNFSKTTDEIDIKENLVTYKAPKNIPGVILTCTYQTPAETTFYTKRQISFVIRQGTKTKKLSILNTKKDKTINQHVDNSTSWIVIIVVTVFLSCIIMIIVAHIIVSKTKKREVKKSSSLSYSGSSSLSKSDNKGPSGMSSIKQTTASQGNDSFNLIVLKYGKDSKTSTSSSNVTGNPTSTSLDNNYFKNVKSTAK</sequence>
<keyword evidence="2" id="KW-0812">Transmembrane</keyword>
<feature type="region of interest" description="Disordered" evidence="1">
    <location>
        <begin position="220"/>
        <end position="251"/>
    </location>
</feature>
<feature type="compositionally biased region" description="Polar residues" evidence="1">
    <location>
        <begin position="193"/>
        <end position="202"/>
    </location>
</feature>
<keyword evidence="2" id="KW-1133">Transmembrane helix</keyword>
<evidence type="ECO:0000313" key="4">
    <source>
        <dbReference type="WBParaSite" id="SPAL_0000493500.1"/>
    </source>
</evidence>
<dbReference type="WBParaSite" id="SPAL_0000493500.1">
    <property type="protein sequence ID" value="SPAL_0000493500.1"/>
    <property type="gene ID" value="SPAL_0000493500"/>
</dbReference>
<protein>
    <submittedName>
        <fullName evidence="4">Uncharacterized protein</fullName>
    </submittedName>
</protein>
<accession>A0A0N5BG27</accession>
<feature type="transmembrane region" description="Helical" evidence="2">
    <location>
        <begin position="138"/>
        <end position="161"/>
    </location>
</feature>
<evidence type="ECO:0000313" key="3">
    <source>
        <dbReference type="Proteomes" id="UP000046392"/>
    </source>
</evidence>
<feature type="compositionally biased region" description="Low complexity" evidence="1">
    <location>
        <begin position="175"/>
        <end position="185"/>
    </location>
</feature>
<evidence type="ECO:0000256" key="2">
    <source>
        <dbReference type="SAM" id="Phobius"/>
    </source>
</evidence>
<feature type="compositionally biased region" description="Polar residues" evidence="1">
    <location>
        <begin position="222"/>
        <end position="251"/>
    </location>
</feature>
<name>A0A0N5BG27_STREA</name>
<dbReference type="AlphaFoldDB" id="A0A0N5BG27"/>
<reference evidence="4" key="1">
    <citation type="submission" date="2017-02" db="UniProtKB">
        <authorList>
            <consortium name="WormBaseParasite"/>
        </authorList>
    </citation>
    <scope>IDENTIFICATION</scope>
</reference>
<proteinExistence type="predicted"/>
<organism evidence="3 4">
    <name type="scientific">Strongyloides papillosus</name>
    <name type="common">Intestinal threadworm</name>
    <dbReference type="NCBI Taxonomy" id="174720"/>
    <lineage>
        <taxon>Eukaryota</taxon>
        <taxon>Metazoa</taxon>
        <taxon>Ecdysozoa</taxon>
        <taxon>Nematoda</taxon>
        <taxon>Chromadorea</taxon>
        <taxon>Rhabditida</taxon>
        <taxon>Tylenchina</taxon>
        <taxon>Panagrolaimomorpha</taxon>
        <taxon>Strongyloidoidea</taxon>
        <taxon>Strongyloididae</taxon>
        <taxon>Strongyloides</taxon>
    </lineage>
</organism>
<evidence type="ECO:0000256" key="1">
    <source>
        <dbReference type="SAM" id="MobiDB-lite"/>
    </source>
</evidence>